<dbReference type="STRING" id="88036.D8SQL6"/>
<dbReference type="PANTHER" id="PTHR22814">
    <property type="entry name" value="COPPER TRANSPORT PROTEIN ATOX1-RELATED"/>
    <property type="match status" value="1"/>
</dbReference>
<dbReference type="AlphaFoldDB" id="D8SQL6"/>
<organism evidence="4">
    <name type="scientific">Selaginella moellendorffii</name>
    <name type="common">Spikemoss</name>
    <dbReference type="NCBI Taxonomy" id="88036"/>
    <lineage>
        <taxon>Eukaryota</taxon>
        <taxon>Viridiplantae</taxon>
        <taxon>Streptophyta</taxon>
        <taxon>Embryophyta</taxon>
        <taxon>Tracheophyta</taxon>
        <taxon>Lycopodiopsida</taxon>
        <taxon>Selaginellales</taxon>
        <taxon>Selaginellaceae</taxon>
        <taxon>Selaginella</taxon>
    </lineage>
</organism>
<dbReference type="EMBL" id="GL377634">
    <property type="protein sequence ID" value="EFJ13185.1"/>
    <property type="molecule type" value="Genomic_DNA"/>
</dbReference>
<keyword evidence="1" id="KW-0479">Metal-binding</keyword>
<dbReference type="InParanoid" id="D8SQL6"/>
<sequence>MQTVELKVAMDCERCENKVRKTLANTLGVESVDIDFQQQRVTVMGYLLDAKKLMKKVRSKTGMHAEVWNHQYSNVQHVYGHMDTSLTNLFSSASDYNTNNYYDRSHRMHHGSTYRVSDKPAYDHEYGNQKQYMPPVDDSVTTMFTDENPNACSIM</sequence>
<accession>D8SQL6</accession>
<dbReference type="Pfam" id="PF00403">
    <property type="entry name" value="HMA"/>
    <property type="match status" value="1"/>
</dbReference>
<reference evidence="3 4" key="1">
    <citation type="journal article" date="2011" name="Science">
        <title>The Selaginella genome identifies genetic changes associated with the evolution of vascular plants.</title>
        <authorList>
            <person name="Banks J.A."/>
            <person name="Nishiyama T."/>
            <person name="Hasebe M."/>
            <person name="Bowman J.L."/>
            <person name="Gribskov M."/>
            <person name="dePamphilis C."/>
            <person name="Albert V.A."/>
            <person name="Aono N."/>
            <person name="Aoyama T."/>
            <person name="Ambrose B.A."/>
            <person name="Ashton N.W."/>
            <person name="Axtell M.J."/>
            <person name="Barker E."/>
            <person name="Barker M.S."/>
            <person name="Bennetzen J.L."/>
            <person name="Bonawitz N.D."/>
            <person name="Chapple C."/>
            <person name="Cheng C."/>
            <person name="Correa L.G."/>
            <person name="Dacre M."/>
            <person name="DeBarry J."/>
            <person name="Dreyer I."/>
            <person name="Elias M."/>
            <person name="Engstrom E.M."/>
            <person name="Estelle M."/>
            <person name="Feng L."/>
            <person name="Finet C."/>
            <person name="Floyd S.K."/>
            <person name="Frommer W.B."/>
            <person name="Fujita T."/>
            <person name="Gramzow L."/>
            <person name="Gutensohn M."/>
            <person name="Harholt J."/>
            <person name="Hattori M."/>
            <person name="Heyl A."/>
            <person name="Hirai T."/>
            <person name="Hiwatashi Y."/>
            <person name="Ishikawa M."/>
            <person name="Iwata M."/>
            <person name="Karol K.G."/>
            <person name="Koehler B."/>
            <person name="Kolukisaoglu U."/>
            <person name="Kubo M."/>
            <person name="Kurata T."/>
            <person name="Lalonde S."/>
            <person name="Li K."/>
            <person name="Li Y."/>
            <person name="Litt A."/>
            <person name="Lyons E."/>
            <person name="Manning G."/>
            <person name="Maruyama T."/>
            <person name="Michael T.P."/>
            <person name="Mikami K."/>
            <person name="Miyazaki S."/>
            <person name="Morinaga S."/>
            <person name="Murata T."/>
            <person name="Mueller-Roeber B."/>
            <person name="Nelson D.R."/>
            <person name="Obara M."/>
            <person name="Oguri Y."/>
            <person name="Olmstead R.G."/>
            <person name="Onodera N."/>
            <person name="Petersen B.L."/>
            <person name="Pils B."/>
            <person name="Prigge M."/>
            <person name="Rensing S.A."/>
            <person name="Riano-Pachon D.M."/>
            <person name="Roberts A.W."/>
            <person name="Sato Y."/>
            <person name="Scheller H.V."/>
            <person name="Schulz B."/>
            <person name="Schulz C."/>
            <person name="Shakirov E.V."/>
            <person name="Shibagaki N."/>
            <person name="Shinohara N."/>
            <person name="Shippen D.E."/>
            <person name="Soerensen I."/>
            <person name="Sotooka R."/>
            <person name="Sugimoto N."/>
            <person name="Sugita M."/>
            <person name="Sumikawa N."/>
            <person name="Tanurdzic M."/>
            <person name="Theissen G."/>
            <person name="Ulvskov P."/>
            <person name="Wakazuki S."/>
            <person name="Weng J.K."/>
            <person name="Willats W.W."/>
            <person name="Wipf D."/>
            <person name="Wolf P.G."/>
            <person name="Yang L."/>
            <person name="Zimmer A.D."/>
            <person name="Zhu Q."/>
            <person name="Mitros T."/>
            <person name="Hellsten U."/>
            <person name="Loque D."/>
            <person name="Otillar R."/>
            <person name="Salamov A."/>
            <person name="Schmutz J."/>
            <person name="Shapiro H."/>
            <person name="Lindquist E."/>
            <person name="Lucas S."/>
            <person name="Rokhsar D."/>
            <person name="Grigoriev I.V."/>
        </authorList>
    </citation>
    <scope>NUCLEOTIDE SEQUENCE [LARGE SCALE GENOMIC DNA]</scope>
</reference>
<gene>
    <name evidence="3" type="ORF">SELMODRAFT_446343</name>
</gene>
<dbReference type="PROSITE" id="PS50846">
    <property type="entry name" value="HMA_2"/>
    <property type="match status" value="1"/>
</dbReference>
<dbReference type="SUPFAM" id="SSF55008">
    <property type="entry name" value="HMA, heavy metal-associated domain"/>
    <property type="match status" value="1"/>
</dbReference>
<dbReference type="InterPro" id="IPR036163">
    <property type="entry name" value="HMA_dom_sf"/>
</dbReference>
<protein>
    <recommendedName>
        <fullName evidence="2">HMA domain-containing protein</fullName>
    </recommendedName>
</protein>
<dbReference type="Proteomes" id="UP000001514">
    <property type="component" value="Unassembled WGS sequence"/>
</dbReference>
<dbReference type="Gramene" id="EFJ13185">
    <property type="protein sequence ID" value="EFJ13185"/>
    <property type="gene ID" value="SELMODRAFT_446343"/>
</dbReference>
<evidence type="ECO:0000259" key="2">
    <source>
        <dbReference type="PROSITE" id="PS50846"/>
    </source>
</evidence>
<dbReference type="CDD" id="cd00371">
    <property type="entry name" value="HMA"/>
    <property type="match status" value="1"/>
</dbReference>
<dbReference type="OMA" id="YLICISH"/>
<keyword evidence="4" id="KW-1185">Reference proteome</keyword>
<dbReference type="FunCoup" id="D8SQL6">
    <property type="interactions" value="514"/>
</dbReference>
<dbReference type="PANTHER" id="PTHR22814:SF336">
    <property type="entry name" value="HEAVY METAL-ASSOCIATED ISOPRENYLATED PLANT PROTEIN 23"/>
    <property type="match status" value="1"/>
</dbReference>
<dbReference type="eggNOG" id="KOG1603">
    <property type="taxonomic scope" value="Eukaryota"/>
</dbReference>
<dbReference type="InterPro" id="IPR006121">
    <property type="entry name" value="HMA_dom"/>
</dbReference>
<name>D8SQL6_SELML</name>
<dbReference type="Gene3D" id="3.30.70.100">
    <property type="match status" value="1"/>
</dbReference>
<evidence type="ECO:0000256" key="1">
    <source>
        <dbReference type="ARBA" id="ARBA00022723"/>
    </source>
</evidence>
<dbReference type="KEGG" id="smo:SELMODRAFT_446343"/>
<dbReference type="GO" id="GO:0046872">
    <property type="term" value="F:metal ion binding"/>
    <property type="evidence" value="ECO:0007669"/>
    <property type="project" value="UniProtKB-KW"/>
</dbReference>
<evidence type="ECO:0000313" key="4">
    <source>
        <dbReference type="Proteomes" id="UP000001514"/>
    </source>
</evidence>
<proteinExistence type="predicted"/>
<feature type="domain" description="HMA" evidence="2">
    <location>
        <begin position="1"/>
        <end position="66"/>
    </location>
</feature>
<dbReference type="HOGENOM" id="CLU_100095_0_1_1"/>
<evidence type="ECO:0000313" key="3">
    <source>
        <dbReference type="EMBL" id="EFJ13185.1"/>
    </source>
</evidence>